<dbReference type="InterPro" id="IPR029063">
    <property type="entry name" value="SAM-dependent_MTases_sf"/>
</dbReference>
<keyword evidence="5 6" id="KW-0949">S-adenosyl-L-methionine</keyword>
<keyword evidence="4 6" id="KW-0808">Transferase</keyword>
<keyword evidence="1 6" id="KW-0963">Cytoplasm</keyword>
<keyword evidence="3 6" id="KW-0489">Methyltransferase</keyword>
<comment type="caution">
    <text evidence="7">The sequence shown here is derived from an EMBL/GenBank/DDBJ whole genome shotgun (WGS) entry which is preliminary data.</text>
</comment>
<evidence type="ECO:0000256" key="3">
    <source>
        <dbReference type="ARBA" id="ARBA00022603"/>
    </source>
</evidence>
<keyword evidence="2 6" id="KW-0698">rRNA processing</keyword>
<sequence>MPRNTSPTDIVEKHFLDSLTLLPVIRQYGLEQGKVGNDRDNEVSLVDVGSGAGFPGLVLAAVLPELTVTLVEPRQKRVSFLRHIIRILGLTNVQVTDQRIEPGQAWDGPECTFITSRAVAATDTFLPLIEGIATEKTVVIMMGATDESSLPGQEKQIAAGWQCLEEQKFTLPFSHHPRVLTLLQKVA</sequence>
<dbReference type="HAMAP" id="MF_00074">
    <property type="entry name" value="16SrRNA_methyltr_G"/>
    <property type="match status" value="1"/>
</dbReference>
<dbReference type="Gene3D" id="3.40.50.150">
    <property type="entry name" value="Vaccinia Virus protein VP39"/>
    <property type="match status" value="1"/>
</dbReference>
<comment type="function">
    <text evidence="6">Specifically methylates the N7 position of a guanine in 16S rRNA.</text>
</comment>
<feature type="binding site" evidence="6">
    <location>
        <begin position="100"/>
        <end position="101"/>
    </location>
    <ligand>
        <name>S-adenosyl-L-methionine</name>
        <dbReference type="ChEBI" id="CHEBI:59789"/>
    </ligand>
</feature>
<evidence type="ECO:0000256" key="2">
    <source>
        <dbReference type="ARBA" id="ARBA00022552"/>
    </source>
</evidence>
<dbReference type="Proteomes" id="UP000287853">
    <property type="component" value="Unassembled WGS sequence"/>
</dbReference>
<dbReference type="PANTHER" id="PTHR31760:SF0">
    <property type="entry name" value="S-ADENOSYL-L-METHIONINE-DEPENDENT METHYLTRANSFERASES SUPERFAMILY PROTEIN"/>
    <property type="match status" value="1"/>
</dbReference>
<keyword evidence="8" id="KW-1185">Reference proteome</keyword>
<name>A0A444IQP3_9BACT</name>
<protein>
    <recommendedName>
        <fullName evidence="6">Ribosomal RNA small subunit methyltransferase G</fullName>
        <ecNumber evidence="6">2.1.1.-</ecNumber>
    </recommendedName>
    <alternativeName>
        <fullName evidence="6">16S rRNA 7-methylguanosine methyltransferase</fullName>
        <shortName evidence="6">16S rRNA m7G methyltransferase</shortName>
    </alternativeName>
</protein>
<comment type="similarity">
    <text evidence="6">Belongs to the methyltransferase superfamily. RNA methyltransferase RsmG family.</text>
</comment>
<evidence type="ECO:0000256" key="1">
    <source>
        <dbReference type="ARBA" id="ARBA00022490"/>
    </source>
</evidence>
<evidence type="ECO:0000313" key="8">
    <source>
        <dbReference type="Proteomes" id="UP000287853"/>
    </source>
</evidence>
<dbReference type="Pfam" id="PF02527">
    <property type="entry name" value="GidB"/>
    <property type="match status" value="1"/>
</dbReference>
<dbReference type="SUPFAM" id="SSF53335">
    <property type="entry name" value="S-adenosyl-L-methionine-dependent methyltransferases"/>
    <property type="match status" value="1"/>
</dbReference>
<evidence type="ECO:0000313" key="7">
    <source>
        <dbReference type="EMBL" id="RWX43170.1"/>
    </source>
</evidence>
<accession>A0A444IQP3</accession>
<dbReference type="EC" id="2.1.1.-" evidence="6"/>
<dbReference type="EMBL" id="MTKO01000129">
    <property type="protein sequence ID" value="RWX43170.1"/>
    <property type="molecule type" value="Genomic_DNA"/>
</dbReference>
<evidence type="ECO:0000256" key="5">
    <source>
        <dbReference type="ARBA" id="ARBA00022691"/>
    </source>
</evidence>
<evidence type="ECO:0000256" key="6">
    <source>
        <dbReference type="HAMAP-Rule" id="MF_00074"/>
    </source>
</evidence>
<dbReference type="GO" id="GO:0070043">
    <property type="term" value="F:rRNA (guanine-N7-)-methyltransferase activity"/>
    <property type="evidence" value="ECO:0007669"/>
    <property type="project" value="UniProtKB-UniRule"/>
</dbReference>
<comment type="caution">
    <text evidence="6">Lacks conserved residue(s) required for the propagation of feature annotation.</text>
</comment>
<comment type="subcellular location">
    <subcellularLocation>
        <location evidence="6">Cytoplasm</location>
    </subcellularLocation>
</comment>
<feature type="binding site" evidence="6">
    <location>
        <position position="49"/>
    </location>
    <ligand>
        <name>S-adenosyl-L-methionine</name>
        <dbReference type="ChEBI" id="CHEBI:59789"/>
    </ligand>
</feature>
<dbReference type="AlphaFoldDB" id="A0A444IQP3"/>
<gene>
    <name evidence="6" type="primary">rsmG</name>
    <name evidence="7" type="ORF">H206_02989</name>
</gene>
<evidence type="ECO:0000256" key="4">
    <source>
        <dbReference type="ARBA" id="ARBA00022679"/>
    </source>
</evidence>
<organism evidence="7 8">
    <name type="scientific">Candidatus Electrothrix aarhusensis</name>
    <dbReference type="NCBI Taxonomy" id="1859131"/>
    <lineage>
        <taxon>Bacteria</taxon>
        <taxon>Pseudomonadati</taxon>
        <taxon>Thermodesulfobacteriota</taxon>
        <taxon>Desulfobulbia</taxon>
        <taxon>Desulfobulbales</taxon>
        <taxon>Desulfobulbaceae</taxon>
        <taxon>Candidatus Electrothrix</taxon>
    </lineage>
</organism>
<reference evidence="7 8" key="1">
    <citation type="submission" date="2017-01" db="EMBL/GenBank/DDBJ databases">
        <title>The cable genome- insights into the physiology and evolution of filamentous bacteria capable of sulfide oxidation via long distance electron transfer.</title>
        <authorList>
            <person name="Schreiber L."/>
            <person name="Bjerg J.T."/>
            <person name="Boggild A."/>
            <person name="Van De Vossenberg J."/>
            <person name="Meysman F."/>
            <person name="Nielsen L.P."/>
            <person name="Schramm A."/>
            <person name="Kjeldsen K.U."/>
        </authorList>
    </citation>
    <scope>NUCLEOTIDE SEQUENCE [LARGE SCALE GENOMIC DNA]</scope>
    <source>
        <strain evidence="7">MCF</strain>
    </source>
</reference>
<dbReference type="PANTHER" id="PTHR31760">
    <property type="entry name" value="S-ADENOSYL-L-METHIONINE-DEPENDENT METHYLTRANSFERASES SUPERFAMILY PROTEIN"/>
    <property type="match status" value="1"/>
</dbReference>
<dbReference type="NCBIfam" id="TIGR00138">
    <property type="entry name" value="rsmG_gidB"/>
    <property type="match status" value="1"/>
</dbReference>
<dbReference type="GO" id="GO:0005829">
    <property type="term" value="C:cytosol"/>
    <property type="evidence" value="ECO:0007669"/>
    <property type="project" value="TreeGrafter"/>
</dbReference>
<proteinExistence type="inferred from homology"/>
<feature type="binding site" evidence="6">
    <location>
        <position position="54"/>
    </location>
    <ligand>
        <name>S-adenosyl-L-methionine</name>
        <dbReference type="ChEBI" id="CHEBI:59789"/>
    </ligand>
</feature>
<feature type="binding site" evidence="6">
    <location>
        <position position="117"/>
    </location>
    <ligand>
        <name>S-adenosyl-L-methionine</name>
        <dbReference type="ChEBI" id="CHEBI:59789"/>
    </ligand>
</feature>
<dbReference type="InterPro" id="IPR003682">
    <property type="entry name" value="rRNA_ssu_MeTfrase_G"/>
</dbReference>
<dbReference type="PIRSF" id="PIRSF003078">
    <property type="entry name" value="GidB"/>
    <property type="match status" value="1"/>
</dbReference>